<protein>
    <recommendedName>
        <fullName evidence="7">Rho GDP-dissociation inhibitor 1</fullName>
    </recommendedName>
</protein>
<dbReference type="Pfam" id="PF02115">
    <property type="entry name" value="Rho_GDI"/>
    <property type="match status" value="1"/>
</dbReference>
<dbReference type="OrthoDB" id="1683373at2759"/>
<evidence type="ECO:0000313" key="6">
    <source>
        <dbReference type="Proteomes" id="UP000265515"/>
    </source>
</evidence>
<dbReference type="InterPro" id="IPR000406">
    <property type="entry name" value="Rho_GDI"/>
</dbReference>
<proteinExistence type="inferred from homology"/>
<evidence type="ECO:0000256" key="1">
    <source>
        <dbReference type="ARBA" id="ARBA00004496"/>
    </source>
</evidence>
<gene>
    <name evidence="5" type="ORF">CBR_g50391</name>
</gene>
<dbReference type="EMBL" id="BFEA01000795">
    <property type="protein sequence ID" value="GBG90212.1"/>
    <property type="molecule type" value="Genomic_DNA"/>
</dbReference>
<dbReference type="PRINTS" id="PR00492">
    <property type="entry name" value="RHOGDI"/>
</dbReference>
<dbReference type="Gene3D" id="2.70.50.30">
    <property type="entry name" value="Coagulation Factor XIII, subunit A, domain 1"/>
    <property type="match status" value="1"/>
</dbReference>
<dbReference type="Gramene" id="GBG90212">
    <property type="protein sequence ID" value="GBG90212"/>
    <property type="gene ID" value="CBR_g50391"/>
</dbReference>
<reference evidence="5 6" key="1">
    <citation type="journal article" date="2018" name="Cell">
        <title>The Chara Genome: Secondary Complexity and Implications for Plant Terrestrialization.</title>
        <authorList>
            <person name="Nishiyama T."/>
            <person name="Sakayama H."/>
            <person name="Vries J.D."/>
            <person name="Buschmann H."/>
            <person name="Saint-Marcoux D."/>
            <person name="Ullrich K.K."/>
            <person name="Haas F.B."/>
            <person name="Vanderstraeten L."/>
            <person name="Becker D."/>
            <person name="Lang D."/>
            <person name="Vosolsobe S."/>
            <person name="Rombauts S."/>
            <person name="Wilhelmsson P.K.I."/>
            <person name="Janitza P."/>
            <person name="Kern R."/>
            <person name="Heyl A."/>
            <person name="Rumpler F."/>
            <person name="Villalobos L.I.A.C."/>
            <person name="Clay J.M."/>
            <person name="Skokan R."/>
            <person name="Toyoda A."/>
            <person name="Suzuki Y."/>
            <person name="Kagoshima H."/>
            <person name="Schijlen E."/>
            <person name="Tajeshwar N."/>
            <person name="Catarino B."/>
            <person name="Hetherington A.J."/>
            <person name="Saltykova A."/>
            <person name="Bonnot C."/>
            <person name="Breuninger H."/>
            <person name="Symeonidi A."/>
            <person name="Radhakrishnan G.V."/>
            <person name="Van Nieuwerburgh F."/>
            <person name="Deforce D."/>
            <person name="Chang C."/>
            <person name="Karol K.G."/>
            <person name="Hedrich R."/>
            <person name="Ulvskov P."/>
            <person name="Glockner G."/>
            <person name="Delwiche C.F."/>
            <person name="Petrasek J."/>
            <person name="Van de Peer Y."/>
            <person name="Friml J."/>
            <person name="Beilby M."/>
            <person name="Dolan L."/>
            <person name="Kohara Y."/>
            <person name="Sugano S."/>
            <person name="Fujiyama A."/>
            <person name="Delaux P.-M."/>
            <person name="Quint M."/>
            <person name="TheiBen G."/>
            <person name="Hagemann M."/>
            <person name="Harholt J."/>
            <person name="Dunand C."/>
            <person name="Zachgo S."/>
            <person name="Langdale J."/>
            <person name="Maumus F."/>
            <person name="Straeten D.V.D."/>
            <person name="Gould S.B."/>
            <person name="Rensing S.A."/>
        </authorList>
    </citation>
    <scope>NUCLEOTIDE SEQUENCE [LARGE SCALE GENOMIC DNA]</scope>
    <source>
        <strain evidence="5 6">S276</strain>
    </source>
</reference>
<dbReference type="InterPro" id="IPR014756">
    <property type="entry name" value="Ig_E-set"/>
</dbReference>
<dbReference type="GO" id="GO:0005094">
    <property type="term" value="F:Rho GDP-dissociation inhibitor activity"/>
    <property type="evidence" value="ECO:0007669"/>
    <property type="project" value="InterPro"/>
</dbReference>
<dbReference type="InterPro" id="IPR024792">
    <property type="entry name" value="RhoGDI_dom_sf"/>
</dbReference>
<evidence type="ECO:0000313" key="5">
    <source>
        <dbReference type="EMBL" id="GBG90212.1"/>
    </source>
</evidence>
<dbReference type="FunFam" id="2.70.50.30:FF:000004">
    <property type="entry name" value="Rho GDP-dissociation inhibitor 1"/>
    <property type="match status" value="1"/>
</dbReference>
<evidence type="ECO:0000256" key="3">
    <source>
        <dbReference type="ARBA" id="ARBA00022468"/>
    </source>
</evidence>
<keyword evidence="4" id="KW-0963">Cytoplasm</keyword>
<dbReference type="SUPFAM" id="SSF81296">
    <property type="entry name" value="E set domains"/>
    <property type="match status" value="1"/>
</dbReference>
<evidence type="ECO:0008006" key="7">
    <source>
        <dbReference type="Google" id="ProtNLM"/>
    </source>
</evidence>
<name>A0A388M6Y6_CHABU</name>
<comment type="similarity">
    <text evidence="2">Belongs to the Rho GDI family.</text>
</comment>
<evidence type="ECO:0000256" key="2">
    <source>
        <dbReference type="ARBA" id="ARBA00009758"/>
    </source>
</evidence>
<dbReference type="Proteomes" id="UP000265515">
    <property type="component" value="Unassembled WGS sequence"/>
</dbReference>
<keyword evidence="6" id="KW-1185">Reference proteome</keyword>
<dbReference type="GO" id="GO:0005829">
    <property type="term" value="C:cytosol"/>
    <property type="evidence" value="ECO:0007669"/>
    <property type="project" value="TreeGrafter"/>
</dbReference>
<keyword evidence="3" id="KW-0343">GTPase activation</keyword>
<dbReference type="STRING" id="69332.A0A388M6Y6"/>
<sequence length="274" mass="30439">MEVGVCTRPPQEAVVDTGGGGAVGPAAAAEAGHTEREQRWAKVGRAGLAVGVGGVDDLGEQGRGREGFPLETSPAANCAGAGPLDCRQHHRFQIQSRGIRIGPRTDLRTQLEMDKDDESLMRWKRNLLGQAAEITDQSVLEPEVEVLSFKVMVKGRPDILIPLAKNGTKAPNFVLKEKSIYRVQFEFMIRKNIVLGLTYINDVFRHGRPVEETEEMMGTYAPQDTAYVFLSEEETTPSGWFAKGHYTAHCRFVDDDGRCYADFSYSFDIRKDWD</sequence>
<dbReference type="PANTHER" id="PTHR10980:SF3">
    <property type="entry name" value="LD16419P"/>
    <property type="match status" value="1"/>
</dbReference>
<dbReference type="GO" id="GO:0016020">
    <property type="term" value="C:membrane"/>
    <property type="evidence" value="ECO:0007669"/>
    <property type="project" value="TreeGrafter"/>
</dbReference>
<comment type="caution">
    <text evidence="5">The sequence shown here is derived from an EMBL/GenBank/DDBJ whole genome shotgun (WGS) entry which is preliminary data.</text>
</comment>
<organism evidence="5 6">
    <name type="scientific">Chara braunii</name>
    <name type="common">Braun's stonewort</name>
    <dbReference type="NCBI Taxonomy" id="69332"/>
    <lineage>
        <taxon>Eukaryota</taxon>
        <taxon>Viridiplantae</taxon>
        <taxon>Streptophyta</taxon>
        <taxon>Charophyceae</taxon>
        <taxon>Charales</taxon>
        <taxon>Characeae</taxon>
        <taxon>Chara</taxon>
    </lineage>
</organism>
<dbReference type="AlphaFoldDB" id="A0A388M6Y6"/>
<dbReference type="GO" id="GO:0005096">
    <property type="term" value="F:GTPase activator activity"/>
    <property type="evidence" value="ECO:0007669"/>
    <property type="project" value="UniProtKB-KW"/>
</dbReference>
<dbReference type="GO" id="GO:0007266">
    <property type="term" value="P:Rho protein signal transduction"/>
    <property type="evidence" value="ECO:0007669"/>
    <property type="project" value="InterPro"/>
</dbReference>
<accession>A0A388M6Y6</accession>
<dbReference type="PANTHER" id="PTHR10980">
    <property type="entry name" value="RHO GDP-DISSOCIATION INHIBITOR"/>
    <property type="match status" value="1"/>
</dbReference>
<comment type="subcellular location">
    <subcellularLocation>
        <location evidence="1">Cytoplasm</location>
    </subcellularLocation>
</comment>
<dbReference type="OMA" id="YKPTAAK"/>
<evidence type="ECO:0000256" key="4">
    <source>
        <dbReference type="ARBA" id="ARBA00022490"/>
    </source>
</evidence>